<feature type="compositionally biased region" description="Polar residues" evidence="1">
    <location>
        <begin position="346"/>
        <end position="373"/>
    </location>
</feature>
<dbReference type="Pfam" id="PF04783">
    <property type="entry name" value="DUF630"/>
    <property type="match status" value="1"/>
</dbReference>
<feature type="region of interest" description="Disordered" evidence="1">
    <location>
        <begin position="233"/>
        <end position="257"/>
    </location>
</feature>
<dbReference type="Pfam" id="PF04782">
    <property type="entry name" value="DUF632"/>
    <property type="match status" value="1"/>
</dbReference>
<dbReference type="InterPro" id="IPR006868">
    <property type="entry name" value="DUF630"/>
</dbReference>
<dbReference type="KEGG" id="mcha:111004881"/>
<dbReference type="InterPro" id="IPR006867">
    <property type="entry name" value="DUF632"/>
</dbReference>
<feature type="region of interest" description="Disordered" evidence="1">
    <location>
        <begin position="779"/>
        <end position="803"/>
    </location>
</feature>
<protein>
    <submittedName>
        <fullName evidence="5">Uncharacterized protein LOC111004881</fullName>
    </submittedName>
</protein>
<accession>A0A6J1BUL6</accession>
<feature type="compositionally biased region" description="Low complexity" evidence="1">
    <location>
        <begin position="99"/>
        <end position="111"/>
    </location>
</feature>
<sequence length="864" mass="96771">MGCGGSKVDELQLVNLCRERKELIKAASRHRYALAAAHVTYFQSLKDIGEAIRKFVDEEIVISGVDSSSSHGSPVLTLPSDEGKGKRKKPKSGEKHGNSSSSTSISHSVSISHEHSPQEDEIEGSHLHISSGSETESLHNSSGHIHIEDSPEEDGGYSHSHPPYAYPPSDWNPPVNTYAYYMQRSTTPATTVTYDGPETHTASDGPWPDPSYSYSAYPQYGNGGFFGYSMGSPPNYNPYNQQPSRPAPPPPPPSPPKVSTWDFINVFEGYDYGYPDYNSQNRYGYGSIQSSPDSNEVREREGIPELEDETEPETHERKKLNVETVDKNMNSGEGTSNFVPPRSSEDSSNSVPLQNSGSSVLSKEQGINNSPDTIVSKKLEEEEPVEKKEVSFEIEETSTLDIESSKKSNLATFIAHGTRDIQEVVNEIKDEFEAASSYGKEVAMLLEVGSLPYRSKITVLKVVLSRILYLVAPSAASSQPPLVWLDSKTVKMAKAYSGSGSSGNEFNLKSGNLSTTLEKLYAWEKKLYKEVKDEEKLRVIYEKMCKKLKRLDDRGADSNKIDATHASIRKLSTKIDICIKAADAISSRIHKLRDEELQPQLTELIHGWMKMWRSILKCHQKQFQAVMESKIRSLKARTGSRRDESLKATLDLEMELLNWCTRFNNWIRTQKAYVESLNGWLRRCLNNEPEETADGVAPFSPGRMGAPPIFIICNDWHQAMLEISEDKVVGAIHGFALNLHELWERQDEEQRQRIKANFVYKDFEEHLRALKMERMIARDQDDASQKTALTKVPSESGVSPPDDLKVNLGSLRKKLDDERAKHKDAIKLVHNAASNSIQAGLVPIFEALEKFSSEVMKAHEQVRL</sequence>
<feature type="domain" description="DUF632" evidence="2">
    <location>
        <begin position="422"/>
        <end position="740"/>
    </location>
</feature>
<dbReference type="RefSeq" id="XP_022131838.1">
    <property type="nucleotide sequence ID" value="XM_022276146.1"/>
</dbReference>
<keyword evidence="4" id="KW-1185">Reference proteome</keyword>
<proteinExistence type="predicted"/>
<reference evidence="5" key="1">
    <citation type="submission" date="2025-08" db="UniProtKB">
        <authorList>
            <consortium name="RefSeq"/>
        </authorList>
    </citation>
    <scope>IDENTIFICATION</scope>
    <source>
        <strain evidence="5">OHB3-1</strain>
    </source>
</reference>
<evidence type="ECO:0000313" key="5">
    <source>
        <dbReference type="RefSeq" id="XP_022131838.1"/>
    </source>
</evidence>
<feature type="compositionally biased region" description="Basic and acidic residues" evidence="1">
    <location>
        <begin position="112"/>
        <end position="126"/>
    </location>
</feature>
<name>A0A6J1BUL6_MOMCH</name>
<feature type="compositionally biased region" description="Polar residues" evidence="1">
    <location>
        <begin position="283"/>
        <end position="294"/>
    </location>
</feature>
<organism evidence="4 5">
    <name type="scientific">Momordica charantia</name>
    <name type="common">Bitter gourd</name>
    <name type="synonym">Balsam pear</name>
    <dbReference type="NCBI Taxonomy" id="3673"/>
    <lineage>
        <taxon>Eukaryota</taxon>
        <taxon>Viridiplantae</taxon>
        <taxon>Streptophyta</taxon>
        <taxon>Embryophyta</taxon>
        <taxon>Tracheophyta</taxon>
        <taxon>Spermatophyta</taxon>
        <taxon>Magnoliopsida</taxon>
        <taxon>eudicotyledons</taxon>
        <taxon>Gunneridae</taxon>
        <taxon>Pentapetalae</taxon>
        <taxon>rosids</taxon>
        <taxon>fabids</taxon>
        <taxon>Cucurbitales</taxon>
        <taxon>Cucurbitaceae</taxon>
        <taxon>Momordiceae</taxon>
        <taxon>Momordica</taxon>
    </lineage>
</organism>
<evidence type="ECO:0000259" key="3">
    <source>
        <dbReference type="Pfam" id="PF04783"/>
    </source>
</evidence>
<dbReference type="PANTHER" id="PTHR21450:SF2">
    <property type="entry name" value="FAMILY PROTEIN, PUTATIVE (DUF630 AND DUF632)-RELATED"/>
    <property type="match status" value="1"/>
</dbReference>
<dbReference type="AlphaFoldDB" id="A0A6J1BUL6"/>
<gene>
    <name evidence="5" type="primary">LOC111004881</name>
</gene>
<dbReference type="GeneID" id="111004881"/>
<evidence type="ECO:0000256" key="1">
    <source>
        <dbReference type="SAM" id="MobiDB-lite"/>
    </source>
</evidence>
<feature type="compositionally biased region" description="Low complexity" evidence="1">
    <location>
        <begin position="233"/>
        <end position="244"/>
    </location>
</feature>
<feature type="compositionally biased region" description="Pro residues" evidence="1">
    <location>
        <begin position="245"/>
        <end position="256"/>
    </location>
</feature>
<dbReference type="Proteomes" id="UP000504603">
    <property type="component" value="Unplaced"/>
</dbReference>
<feature type="region of interest" description="Disordered" evidence="1">
    <location>
        <begin position="283"/>
        <end position="382"/>
    </location>
</feature>
<feature type="region of interest" description="Disordered" evidence="1">
    <location>
        <begin position="190"/>
        <end position="209"/>
    </location>
</feature>
<feature type="compositionally biased region" description="Basic and acidic residues" evidence="1">
    <location>
        <begin position="312"/>
        <end position="326"/>
    </location>
</feature>
<feature type="compositionally biased region" description="Polar residues" evidence="1">
    <location>
        <begin position="327"/>
        <end position="338"/>
    </location>
</feature>
<feature type="domain" description="DUF630" evidence="3">
    <location>
        <begin position="1"/>
        <end position="59"/>
    </location>
</feature>
<feature type="compositionally biased region" description="Polar residues" evidence="1">
    <location>
        <begin position="128"/>
        <end position="143"/>
    </location>
</feature>
<evidence type="ECO:0000313" key="4">
    <source>
        <dbReference type="Proteomes" id="UP000504603"/>
    </source>
</evidence>
<dbReference type="OrthoDB" id="1925648at2759"/>
<dbReference type="PANTHER" id="PTHR21450">
    <property type="entry name" value="PROTEIN ALTERED PHOSPHATE STARVATION RESPONSE 1"/>
    <property type="match status" value="1"/>
</dbReference>
<feature type="region of interest" description="Disordered" evidence="1">
    <location>
        <begin position="65"/>
        <end position="165"/>
    </location>
</feature>
<evidence type="ECO:0000259" key="2">
    <source>
        <dbReference type="Pfam" id="PF04782"/>
    </source>
</evidence>